<evidence type="ECO:0000256" key="3">
    <source>
        <dbReference type="ARBA" id="ARBA00022786"/>
    </source>
</evidence>
<sequence length="457" mass="51640">MSGLTFLTPYGYSSGTCGYCSPSGSRSSLPTSKKYGMQVPQMSVNFYQGLIDRGWRRSGDHVYHPDMARTCCPQYTIRLSVHDFKANKKQRQVINRWNRFISSDEPSGKLETKDVKGKSKAQEGHWSDIMRKYENLSEWNDVKHRYETELTPADATAETFALYKKYQMMVHNDKEEEVTMRGFNGFLCSSPLLESPITYKNPKDGLPRNYGSYHLLHRVDGQLIGISVIDILPACVSSVYFIWDPDWAWASLGKLSALREAALALEMSQAGAEGMEWVYMEGYWIANCQKMRYKSEYTPSYLLDPGTNEFHLLTDELDNFLVSHPTGYRPFGELSQKKDSSISGVIIPNKAHGEKEEVGDEAVDVYDQSDDWPDPPPPGFSDPSSFTKTQIDNLLVDIRGGKLRGTRIAKFGDLKWNKPQVVDEMVRELAAAVGIDHLVNPVSETHDFVNKGVIHLG</sequence>
<dbReference type="InParanoid" id="A0A4Q1BCE4"/>
<dbReference type="InterPro" id="IPR016181">
    <property type="entry name" value="Acyl_CoA_acyltransferase"/>
</dbReference>
<proteinExistence type="inferred from homology"/>
<dbReference type="STRING" id="5217.A0A4Q1BCE4"/>
<dbReference type="EC" id="2.3.2.8" evidence="5"/>
<evidence type="ECO:0000313" key="9">
    <source>
        <dbReference type="Proteomes" id="UP000289152"/>
    </source>
</evidence>
<reference evidence="8 9" key="1">
    <citation type="submission" date="2016-06" db="EMBL/GenBank/DDBJ databases">
        <title>Evolution of pathogenesis and genome organization in the Tremellales.</title>
        <authorList>
            <person name="Cuomo C."/>
            <person name="Litvintseva A."/>
            <person name="Heitman J."/>
            <person name="Chen Y."/>
            <person name="Sun S."/>
            <person name="Springer D."/>
            <person name="Dromer F."/>
            <person name="Young S."/>
            <person name="Zeng Q."/>
            <person name="Chapman S."/>
            <person name="Gujja S."/>
            <person name="Saif S."/>
            <person name="Birren B."/>
        </authorList>
    </citation>
    <scope>NUCLEOTIDE SEQUENCE [LARGE SCALE GENOMIC DNA]</scope>
    <source>
        <strain evidence="8 9">ATCC 28783</strain>
    </source>
</reference>
<dbReference type="Pfam" id="PF04376">
    <property type="entry name" value="ATE_N"/>
    <property type="match status" value="1"/>
</dbReference>
<dbReference type="VEuPathDB" id="FungiDB:TREMEDRAFT_67646"/>
<feature type="domain" description="N-end aminoacyl transferase N-terminal" evidence="6">
    <location>
        <begin position="16"/>
        <end position="92"/>
    </location>
</feature>
<keyword evidence="3 5" id="KW-0833">Ubl conjugation pathway</keyword>
<protein>
    <recommendedName>
        <fullName evidence="5">Arginyl-tRNA--protein transferase 1</fullName>
        <shortName evidence="5">Arginyltransferase 1</shortName>
        <shortName evidence="5">R-transferase 1</shortName>
        <ecNumber evidence="5">2.3.2.8</ecNumber>
    </recommendedName>
    <alternativeName>
        <fullName evidence="5">Arginine-tRNA--protein transferase 1</fullName>
    </alternativeName>
</protein>
<dbReference type="PANTHER" id="PTHR21367:SF1">
    <property type="entry name" value="ARGINYL-TRNA--PROTEIN TRANSFERASE 1"/>
    <property type="match status" value="1"/>
</dbReference>
<comment type="caution">
    <text evidence="8">The sequence shown here is derived from an EMBL/GenBank/DDBJ whole genome shotgun (WGS) entry which is preliminary data.</text>
</comment>
<dbReference type="Proteomes" id="UP000289152">
    <property type="component" value="Unassembled WGS sequence"/>
</dbReference>
<evidence type="ECO:0000259" key="7">
    <source>
        <dbReference type="Pfam" id="PF04377"/>
    </source>
</evidence>
<evidence type="ECO:0000313" key="8">
    <source>
        <dbReference type="EMBL" id="RXK35364.1"/>
    </source>
</evidence>
<dbReference type="PANTHER" id="PTHR21367">
    <property type="entry name" value="ARGININE-TRNA-PROTEIN TRANSFERASE 1"/>
    <property type="match status" value="1"/>
</dbReference>
<comment type="function">
    <text evidence="5">Involved in the post-translational conjugation of arginine to the N-terminal aspartate or glutamate of a protein. This arginylation is required for degradation of the protein via the ubiquitin pathway.</text>
</comment>
<dbReference type="PIRSF" id="PIRSF037207">
    <property type="entry name" value="ATE1_euk"/>
    <property type="match status" value="1"/>
</dbReference>
<evidence type="ECO:0000256" key="1">
    <source>
        <dbReference type="ARBA" id="ARBA00009991"/>
    </source>
</evidence>
<comment type="catalytic activity">
    <reaction evidence="5">
        <text>an N-terminal L-alpha-aminoacyl-[protein] + L-arginyl-tRNA(Arg) = an N-terminal L-arginyl-L-aminoacyl-[protein] + tRNA(Arg) + H(+)</text>
        <dbReference type="Rhea" id="RHEA:10208"/>
        <dbReference type="Rhea" id="RHEA-COMP:9658"/>
        <dbReference type="Rhea" id="RHEA-COMP:9673"/>
        <dbReference type="Rhea" id="RHEA-COMP:10636"/>
        <dbReference type="Rhea" id="RHEA-COMP:10638"/>
        <dbReference type="ChEBI" id="CHEBI:15378"/>
        <dbReference type="ChEBI" id="CHEBI:78442"/>
        <dbReference type="ChEBI" id="CHEBI:78513"/>
        <dbReference type="ChEBI" id="CHEBI:78597"/>
        <dbReference type="ChEBI" id="CHEBI:83562"/>
        <dbReference type="EC" id="2.3.2.8"/>
    </reaction>
</comment>
<gene>
    <name evidence="8" type="ORF">M231_07386</name>
</gene>
<accession>A0A4Q1BCE4</accession>
<evidence type="ECO:0000256" key="2">
    <source>
        <dbReference type="ARBA" id="ARBA00022679"/>
    </source>
</evidence>
<evidence type="ECO:0000259" key="6">
    <source>
        <dbReference type="Pfam" id="PF04376"/>
    </source>
</evidence>
<comment type="similarity">
    <text evidence="1 5">Belongs to the R-transferase family.</text>
</comment>
<dbReference type="FunCoup" id="A0A4Q1BCE4">
    <property type="interactions" value="599"/>
</dbReference>
<dbReference type="InterPro" id="IPR007472">
    <property type="entry name" value="N-end_Aminoacyl_Trfase_C"/>
</dbReference>
<keyword evidence="4 5" id="KW-0012">Acyltransferase</keyword>
<dbReference type="AlphaFoldDB" id="A0A4Q1BCE4"/>
<dbReference type="InterPro" id="IPR007471">
    <property type="entry name" value="N-end_Aminoacyl_Trfase_N"/>
</dbReference>
<dbReference type="SUPFAM" id="SSF55729">
    <property type="entry name" value="Acyl-CoA N-acyltransferases (Nat)"/>
    <property type="match status" value="1"/>
</dbReference>
<dbReference type="EMBL" id="SDIL01000141">
    <property type="protein sequence ID" value="RXK35364.1"/>
    <property type="molecule type" value="Genomic_DNA"/>
</dbReference>
<evidence type="ECO:0000256" key="4">
    <source>
        <dbReference type="ARBA" id="ARBA00023315"/>
    </source>
</evidence>
<evidence type="ECO:0000256" key="5">
    <source>
        <dbReference type="PIRNR" id="PIRNR037207"/>
    </source>
</evidence>
<keyword evidence="9" id="KW-1185">Reference proteome</keyword>
<dbReference type="OrthoDB" id="74183at2759"/>
<dbReference type="InterPro" id="IPR030700">
    <property type="entry name" value="N-end_Aminoacyl_Trfase"/>
</dbReference>
<organism evidence="8 9">
    <name type="scientific">Tremella mesenterica</name>
    <name type="common">Jelly fungus</name>
    <dbReference type="NCBI Taxonomy" id="5217"/>
    <lineage>
        <taxon>Eukaryota</taxon>
        <taxon>Fungi</taxon>
        <taxon>Dikarya</taxon>
        <taxon>Basidiomycota</taxon>
        <taxon>Agaricomycotina</taxon>
        <taxon>Tremellomycetes</taxon>
        <taxon>Tremellales</taxon>
        <taxon>Tremellaceae</taxon>
        <taxon>Tremella</taxon>
    </lineage>
</organism>
<dbReference type="GO" id="GO:0005737">
    <property type="term" value="C:cytoplasm"/>
    <property type="evidence" value="ECO:0007669"/>
    <property type="project" value="TreeGrafter"/>
</dbReference>
<dbReference type="GO" id="GO:0004057">
    <property type="term" value="F:arginyl-tRNA--protein transferase activity"/>
    <property type="evidence" value="ECO:0007669"/>
    <property type="project" value="UniProtKB-EC"/>
</dbReference>
<feature type="domain" description="N-end rule aminoacyl transferase C-terminal" evidence="7">
    <location>
        <begin position="158"/>
        <end position="304"/>
    </location>
</feature>
<dbReference type="InterPro" id="IPR017137">
    <property type="entry name" value="Arg-tRNA-P_Trfase_1_euk"/>
</dbReference>
<keyword evidence="2 5" id="KW-0808">Transferase</keyword>
<name>A0A4Q1BCE4_TREME</name>
<dbReference type="Pfam" id="PF04377">
    <property type="entry name" value="ATE_C"/>
    <property type="match status" value="1"/>
</dbReference>